<name>A0A5B7DIB0_PORTR</name>
<comment type="caution">
    <text evidence="1">The sequence shown here is derived from an EMBL/GenBank/DDBJ whole genome shotgun (WGS) entry which is preliminary data.</text>
</comment>
<reference evidence="1 2" key="1">
    <citation type="submission" date="2019-05" db="EMBL/GenBank/DDBJ databases">
        <title>Another draft genome of Portunus trituberculatus and its Hox gene families provides insights of decapod evolution.</title>
        <authorList>
            <person name="Jeong J.-H."/>
            <person name="Song I."/>
            <person name="Kim S."/>
            <person name="Choi T."/>
            <person name="Kim D."/>
            <person name="Ryu S."/>
            <person name="Kim W."/>
        </authorList>
    </citation>
    <scope>NUCLEOTIDE SEQUENCE [LARGE SCALE GENOMIC DNA]</scope>
    <source>
        <tissue evidence="1">Muscle</tissue>
    </source>
</reference>
<organism evidence="1 2">
    <name type="scientific">Portunus trituberculatus</name>
    <name type="common">Swimming crab</name>
    <name type="synonym">Neptunus trituberculatus</name>
    <dbReference type="NCBI Taxonomy" id="210409"/>
    <lineage>
        <taxon>Eukaryota</taxon>
        <taxon>Metazoa</taxon>
        <taxon>Ecdysozoa</taxon>
        <taxon>Arthropoda</taxon>
        <taxon>Crustacea</taxon>
        <taxon>Multicrustacea</taxon>
        <taxon>Malacostraca</taxon>
        <taxon>Eumalacostraca</taxon>
        <taxon>Eucarida</taxon>
        <taxon>Decapoda</taxon>
        <taxon>Pleocyemata</taxon>
        <taxon>Brachyura</taxon>
        <taxon>Eubrachyura</taxon>
        <taxon>Portunoidea</taxon>
        <taxon>Portunidae</taxon>
        <taxon>Portuninae</taxon>
        <taxon>Portunus</taxon>
    </lineage>
</organism>
<dbReference type="AlphaFoldDB" id="A0A5B7DIB0"/>
<keyword evidence="2" id="KW-1185">Reference proteome</keyword>
<dbReference type="EMBL" id="VSRR010000946">
    <property type="protein sequence ID" value="MPC21138.1"/>
    <property type="molecule type" value="Genomic_DNA"/>
</dbReference>
<evidence type="ECO:0000313" key="1">
    <source>
        <dbReference type="EMBL" id="MPC21138.1"/>
    </source>
</evidence>
<gene>
    <name evidence="1" type="ORF">E2C01_014114</name>
</gene>
<evidence type="ECO:0000313" key="2">
    <source>
        <dbReference type="Proteomes" id="UP000324222"/>
    </source>
</evidence>
<dbReference type="Proteomes" id="UP000324222">
    <property type="component" value="Unassembled WGS sequence"/>
</dbReference>
<protein>
    <submittedName>
        <fullName evidence="1">Uncharacterized protein</fullName>
    </submittedName>
</protein>
<proteinExistence type="predicted"/>
<accession>A0A5B7DIB0</accession>
<sequence>MNWKKKKTKRKVSIETRQHFRSSDTKLSIEPRHLKHFRPHLATLKKSPAVVTRVFKGIAIVTVAD</sequence>